<keyword evidence="2" id="KW-1185">Reference proteome</keyword>
<reference evidence="1 2" key="1">
    <citation type="submission" date="2005-07" db="EMBL/GenBank/DDBJ databases">
        <title>Bacteriophage JK06 is a highly specific type for pathogenic E. coli O157:H7.</title>
        <authorList>
            <person name="Kagan J."/>
            <person name="Kuhn J."/>
        </authorList>
    </citation>
    <scope>NUCLEOTIDE SEQUENCE [LARGE SCALE GENOMIC DNA]</scope>
</reference>
<evidence type="ECO:0000313" key="2">
    <source>
        <dbReference type="Proteomes" id="UP000000969"/>
    </source>
</evidence>
<evidence type="ECO:0000313" key="1">
    <source>
        <dbReference type="EMBL" id="AAZ29271.1"/>
    </source>
</evidence>
<proteinExistence type="predicted"/>
<dbReference type="RefSeq" id="YP_277462.1">
    <property type="nucleotide sequence ID" value="NC_007291.1"/>
</dbReference>
<sequence>MHFCSSKLRLVLISCQMVMEFSKLRHSQPSLSLMAMKCAHQALPTLCGVLFVNSKQETLTVTSSSSVTVAEFLLLIQLYRKATASTLTRKLHSH</sequence>
<protein>
    <submittedName>
        <fullName evidence="1">JK_21P</fullName>
    </submittedName>
</protein>
<gene>
    <name evidence="1" type="ORF">JK_21</name>
</gene>
<organism evidence="1 2">
    <name type="scientific">Escherichia phage Jk06</name>
    <dbReference type="NCBI Taxonomy" id="2886922"/>
    <lineage>
        <taxon>Viruses</taxon>
        <taxon>Duplodnaviria</taxon>
        <taxon>Heunggongvirae</taxon>
        <taxon>Uroviricota</taxon>
        <taxon>Caudoviricetes</taxon>
        <taxon>Drexlerviridae</taxon>
        <taxon>Rogunavirinae</taxon>
        <taxon>Rogunavirus</taxon>
        <taxon>Rogunavirus Jk06</taxon>
    </lineage>
</organism>
<accession>Q45PZ4</accession>
<dbReference type="KEGG" id="vg:3562392"/>
<dbReference type="EMBL" id="DQ121662">
    <property type="protein sequence ID" value="AAZ29271.1"/>
    <property type="molecule type" value="Genomic_DNA"/>
</dbReference>
<name>Q45PZ4_9CAUD</name>
<dbReference type="GeneID" id="3562392"/>
<dbReference type="Proteomes" id="UP000000969">
    <property type="component" value="Segment"/>
</dbReference>